<comment type="similarity">
    <text evidence="1">Belongs to the Fur family.</text>
</comment>
<dbReference type="InterPro" id="IPR036388">
    <property type="entry name" value="WH-like_DNA-bd_sf"/>
</dbReference>
<evidence type="ECO:0000256" key="2">
    <source>
        <dbReference type="ARBA" id="ARBA00022491"/>
    </source>
</evidence>
<sequence length="134" mass="14839">MDSTIPLPRQQRLLHLLKQAEGELSAQELHRRLRAVQQVTGLATVYRGLKLLLQAGLVRCRKLPSGETVYAPLERDQHHLTCVRCGHSQALPFCPLGTGSLGLMSVMLQGFKPLFHSFSVHGLCPDCQATQTET</sequence>
<dbReference type="SUPFAM" id="SSF46785">
    <property type="entry name" value="Winged helix' DNA-binding domain"/>
    <property type="match status" value="1"/>
</dbReference>
<dbReference type="CDD" id="cd07153">
    <property type="entry name" value="Fur_like"/>
    <property type="match status" value="1"/>
</dbReference>
<keyword evidence="4" id="KW-0805">Transcription regulation</keyword>
<dbReference type="Proteomes" id="UP000035054">
    <property type="component" value="Unassembled WGS sequence"/>
</dbReference>
<feature type="binding site" evidence="7">
    <location>
        <position position="85"/>
    </location>
    <ligand>
        <name>Zn(2+)</name>
        <dbReference type="ChEBI" id="CHEBI:29105"/>
    </ligand>
</feature>
<dbReference type="GO" id="GO:0000976">
    <property type="term" value="F:transcription cis-regulatory region binding"/>
    <property type="evidence" value="ECO:0007669"/>
    <property type="project" value="TreeGrafter"/>
</dbReference>
<evidence type="ECO:0000256" key="7">
    <source>
        <dbReference type="PIRSR" id="PIRSR602481-1"/>
    </source>
</evidence>
<proteinExistence type="inferred from homology"/>
<evidence type="ECO:0000256" key="6">
    <source>
        <dbReference type="ARBA" id="ARBA00023163"/>
    </source>
</evidence>
<keyword evidence="6" id="KW-0804">Transcription</keyword>
<evidence type="ECO:0000256" key="3">
    <source>
        <dbReference type="ARBA" id="ARBA00022833"/>
    </source>
</evidence>
<dbReference type="Pfam" id="PF01475">
    <property type="entry name" value="FUR"/>
    <property type="match status" value="1"/>
</dbReference>
<dbReference type="Gene3D" id="3.30.1490.190">
    <property type="match status" value="1"/>
</dbReference>
<evidence type="ECO:0000313" key="9">
    <source>
        <dbReference type="EMBL" id="KKZ10517.1"/>
    </source>
</evidence>
<dbReference type="PANTHER" id="PTHR33202">
    <property type="entry name" value="ZINC UPTAKE REGULATION PROTEIN"/>
    <property type="match status" value="1"/>
</dbReference>
<dbReference type="Gene3D" id="1.10.10.10">
    <property type="entry name" value="Winged helix-like DNA-binding domain superfamily/Winged helix DNA-binding domain"/>
    <property type="match status" value="1"/>
</dbReference>
<dbReference type="GO" id="GO:0003700">
    <property type="term" value="F:DNA-binding transcription factor activity"/>
    <property type="evidence" value="ECO:0007669"/>
    <property type="project" value="InterPro"/>
</dbReference>
<evidence type="ECO:0000313" key="10">
    <source>
        <dbReference type="Proteomes" id="UP000035054"/>
    </source>
</evidence>
<feature type="binding site" evidence="8">
    <location>
        <position position="116"/>
    </location>
    <ligand>
        <name>Fe cation</name>
        <dbReference type="ChEBI" id="CHEBI:24875"/>
    </ligand>
</feature>
<comment type="cofactor">
    <cofactor evidence="7">
        <name>Zn(2+)</name>
        <dbReference type="ChEBI" id="CHEBI:29105"/>
    </cofactor>
    <text evidence="7">Binds 1 zinc ion per subunit.</text>
</comment>
<evidence type="ECO:0000256" key="5">
    <source>
        <dbReference type="ARBA" id="ARBA00023125"/>
    </source>
</evidence>
<comment type="caution">
    <text evidence="9">The sequence shown here is derived from an EMBL/GenBank/DDBJ whole genome shotgun (WGS) entry which is preliminary data.</text>
</comment>
<keyword evidence="3 7" id="KW-0862">Zinc</keyword>
<dbReference type="EMBL" id="JXUO01000315">
    <property type="protein sequence ID" value="KKZ10517.1"/>
    <property type="molecule type" value="Genomic_DNA"/>
</dbReference>
<dbReference type="InterPro" id="IPR043135">
    <property type="entry name" value="Fur_C"/>
</dbReference>
<dbReference type="AlphaFoldDB" id="A0A6N3X960"/>
<feature type="binding site" evidence="7">
    <location>
        <position position="82"/>
    </location>
    <ligand>
        <name>Zn(2+)</name>
        <dbReference type="ChEBI" id="CHEBI:29105"/>
    </ligand>
</feature>
<evidence type="ECO:0000256" key="8">
    <source>
        <dbReference type="PIRSR" id="PIRSR602481-2"/>
    </source>
</evidence>
<dbReference type="InterPro" id="IPR002481">
    <property type="entry name" value="FUR"/>
</dbReference>
<name>A0A6N3X960_9SYNE</name>
<reference evidence="9 10" key="1">
    <citation type="submission" date="2015-01" db="EMBL/GenBank/DDBJ databases">
        <title>Lifestyle Evolution in Cyanobacterial Symbionts of Sponges.</title>
        <authorList>
            <person name="Burgsdorf I."/>
            <person name="Slaby B.M."/>
            <person name="Handley K.M."/>
            <person name="Haber M."/>
            <person name="Blom J."/>
            <person name="Marshall C.W."/>
            <person name="Gilbert J.A."/>
            <person name="Hentschel U."/>
            <person name="Steindler L."/>
        </authorList>
    </citation>
    <scope>NUCLEOTIDE SEQUENCE [LARGE SCALE GENOMIC DNA]</scope>
    <source>
        <strain evidence="9">142</strain>
    </source>
</reference>
<dbReference type="GO" id="GO:1900376">
    <property type="term" value="P:regulation of secondary metabolite biosynthetic process"/>
    <property type="evidence" value="ECO:0007669"/>
    <property type="project" value="TreeGrafter"/>
</dbReference>
<comment type="cofactor">
    <cofactor evidence="8">
        <name>Mn(2+)</name>
        <dbReference type="ChEBI" id="CHEBI:29035"/>
    </cofactor>
    <cofactor evidence="8">
        <name>Fe(2+)</name>
        <dbReference type="ChEBI" id="CHEBI:29033"/>
    </cofactor>
    <text evidence="8">Binds 1 Mn(2+) or Fe(2+) ion per subunit.</text>
</comment>
<feature type="binding site" evidence="7">
    <location>
        <position position="124"/>
    </location>
    <ligand>
        <name>Zn(2+)</name>
        <dbReference type="ChEBI" id="CHEBI:29105"/>
    </ligand>
</feature>
<protein>
    <recommendedName>
        <fullName evidence="11">Fur family transcriptional regulator</fullName>
    </recommendedName>
</protein>
<dbReference type="GO" id="GO:0008270">
    <property type="term" value="F:zinc ion binding"/>
    <property type="evidence" value="ECO:0007669"/>
    <property type="project" value="TreeGrafter"/>
</dbReference>
<evidence type="ECO:0008006" key="11">
    <source>
        <dbReference type="Google" id="ProtNLM"/>
    </source>
</evidence>
<dbReference type="InterPro" id="IPR036390">
    <property type="entry name" value="WH_DNA-bd_sf"/>
</dbReference>
<feature type="binding site" evidence="7">
    <location>
        <position position="127"/>
    </location>
    <ligand>
        <name>Zn(2+)</name>
        <dbReference type="ChEBI" id="CHEBI:29105"/>
    </ligand>
</feature>
<dbReference type="GO" id="GO:0045892">
    <property type="term" value="P:negative regulation of DNA-templated transcription"/>
    <property type="evidence" value="ECO:0007669"/>
    <property type="project" value="TreeGrafter"/>
</dbReference>
<gene>
    <name evidence="9" type="ORF">TH68_10605</name>
</gene>
<keyword evidence="8" id="KW-0408">Iron</keyword>
<evidence type="ECO:0000256" key="1">
    <source>
        <dbReference type="ARBA" id="ARBA00007957"/>
    </source>
</evidence>
<keyword evidence="7" id="KW-0479">Metal-binding</keyword>
<dbReference type="PANTHER" id="PTHR33202:SF19">
    <property type="entry name" value="FERRIC UPTAKE REGULATION PROTEIN"/>
    <property type="match status" value="1"/>
</dbReference>
<keyword evidence="5" id="KW-0238">DNA-binding</keyword>
<keyword evidence="2" id="KW-0678">Repressor</keyword>
<evidence type="ECO:0000256" key="4">
    <source>
        <dbReference type="ARBA" id="ARBA00023015"/>
    </source>
</evidence>
<organism evidence="9 10">
    <name type="scientific">Candidatus Synechococcus spongiarum 142</name>
    <dbReference type="NCBI Taxonomy" id="1608213"/>
    <lineage>
        <taxon>Bacteria</taxon>
        <taxon>Bacillati</taxon>
        <taxon>Cyanobacteriota</taxon>
        <taxon>Cyanophyceae</taxon>
        <taxon>Synechococcales</taxon>
        <taxon>Synechococcaceae</taxon>
        <taxon>Synechococcus</taxon>
    </lineage>
</organism>
<accession>A0A6N3X960</accession>